<dbReference type="PANTHER" id="PTHR23073">
    <property type="entry name" value="26S PROTEASOME REGULATORY SUBUNIT"/>
    <property type="match status" value="1"/>
</dbReference>
<evidence type="ECO:0000256" key="1">
    <source>
        <dbReference type="ARBA" id="ARBA00006914"/>
    </source>
</evidence>
<dbReference type="Pfam" id="PF00004">
    <property type="entry name" value="AAA"/>
    <property type="match status" value="1"/>
</dbReference>
<dbReference type="SMART" id="SM00382">
    <property type="entry name" value="AAA"/>
    <property type="match status" value="1"/>
</dbReference>
<evidence type="ECO:0000259" key="4">
    <source>
        <dbReference type="SMART" id="SM00382"/>
    </source>
</evidence>
<dbReference type="InterPro" id="IPR003959">
    <property type="entry name" value="ATPase_AAA_core"/>
</dbReference>
<evidence type="ECO:0000256" key="2">
    <source>
        <dbReference type="ARBA" id="ARBA00022741"/>
    </source>
</evidence>
<dbReference type="GO" id="GO:0005524">
    <property type="term" value="F:ATP binding"/>
    <property type="evidence" value="ECO:0007669"/>
    <property type="project" value="UniProtKB-KW"/>
</dbReference>
<dbReference type="CDD" id="cd19481">
    <property type="entry name" value="RecA-like_protease"/>
    <property type="match status" value="1"/>
</dbReference>
<dbReference type="InterPro" id="IPR054472">
    <property type="entry name" value="WHD"/>
</dbReference>
<dbReference type="EMBL" id="SORE01000008">
    <property type="protein sequence ID" value="TDY50913.1"/>
    <property type="molecule type" value="Genomic_DNA"/>
</dbReference>
<sequence>MSALAEEIGHASTGLGVELEYLKALLRGDAPPAAPAPSHIDTRSPLDDIAERFGLTPFARALLLLACAPDLDGEIAQLLVHRDARRPWPTLALAVQLFGPPELAALAPDAPLRAFELLHFAGEGPLMWRPFYADERLIFALQDHDALDAWLVPWLMPVPETAARQPVRAEIAHALARALAAHDDPLVILSGANAQGRYAHVLGAAALLHAQALRFVVPDAAQMEPDPTGFVRRWQRETALAPRILLIEGDEWPARWTRALERLAACVVCADAPPVHLECRRHALIRLPDDDLGTRIARWRASHPAMPEDSATRLAAEYRCAPEHLALDPHDEATAHEACRALTQAGMAGLGERIGTHGTWDDLVLPAAQTAQLRDLAMHAAARVVVGEGWGFANRQGRGNGLAALFAGPPGTGKTLAARIVASAIGHDLYRVDLSKLVSKYIGETEKNLARVFDAADAGGAVLLFDEADALFGKRSEVKDSHDRYANLEIAYLLQRVETFNGVAILTSNLDQSLDAAFLRRLAFVVRFPFPALDARVDIWKRAFPPDMPLAGLDFARLARAPLAGGHIAGIAWSAACRAVHQGGAVRLEHVVAAARAECQKLDKPWQESWLRDDRQDGTR</sequence>
<proteinExistence type="inferred from homology"/>
<keyword evidence="6" id="KW-1185">Reference proteome</keyword>
<dbReference type="Gene3D" id="3.40.50.300">
    <property type="entry name" value="P-loop containing nucleotide triphosphate hydrolases"/>
    <property type="match status" value="1"/>
</dbReference>
<dbReference type="GO" id="GO:0016887">
    <property type="term" value="F:ATP hydrolysis activity"/>
    <property type="evidence" value="ECO:0007669"/>
    <property type="project" value="InterPro"/>
</dbReference>
<dbReference type="RefSeq" id="WP_134192144.1">
    <property type="nucleotide sequence ID" value="NZ_JBHLUW010000003.1"/>
</dbReference>
<dbReference type="InterPro" id="IPR050221">
    <property type="entry name" value="26S_Proteasome_ATPase"/>
</dbReference>
<organism evidence="5 6">
    <name type="scientific">Paraburkholderia rhizosphaerae</name>
    <dbReference type="NCBI Taxonomy" id="480658"/>
    <lineage>
        <taxon>Bacteria</taxon>
        <taxon>Pseudomonadati</taxon>
        <taxon>Pseudomonadota</taxon>
        <taxon>Betaproteobacteria</taxon>
        <taxon>Burkholderiales</taxon>
        <taxon>Burkholderiaceae</taxon>
        <taxon>Paraburkholderia</taxon>
    </lineage>
</organism>
<evidence type="ECO:0000313" key="6">
    <source>
        <dbReference type="Proteomes" id="UP000295509"/>
    </source>
</evidence>
<comment type="caution">
    <text evidence="5">The sequence shown here is derived from an EMBL/GenBank/DDBJ whole genome shotgun (WGS) entry which is preliminary data.</text>
</comment>
<dbReference type="InterPro" id="IPR027417">
    <property type="entry name" value="P-loop_NTPase"/>
</dbReference>
<dbReference type="AlphaFoldDB" id="A0A4R8LT96"/>
<evidence type="ECO:0000313" key="5">
    <source>
        <dbReference type="EMBL" id="TDY50913.1"/>
    </source>
</evidence>
<dbReference type="InterPro" id="IPR003593">
    <property type="entry name" value="AAA+_ATPase"/>
</dbReference>
<keyword evidence="3" id="KW-0067">ATP-binding</keyword>
<accession>A0A4R8LT96</accession>
<dbReference type="Proteomes" id="UP000295509">
    <property type="component" value="Unassembled WGS sequence"/>
</dbReference>
<reference evidence="5 6" key="1">
    <citation type="submission" date="2019-03" db="EMBL/GenBank/DDBJ databases">
        <title>Genomic Encyclopedia of Type Strains, Phase III (KMG-III): the genomes of soil and plant-associated and newly described type strains.</title>
        <authorList>
            <person name="Whitman W."/>
        </authorList>
    </citation>
    <scope>NUCLEOTIDE SEQUENCE [LARGE SCALE GENOMIC DNA]</scope>
    <source>
        <strain evidence="5 6">LMG 29544</strain>
    </source>
</reference>
<feature type="domain" description="AAA+ ATPase" evidence="4">
    <location>
        <begin position="400"/>
        <end position="532"/>
    </location>
</feature>
<dbReference type="SUPFAM" id="SSF52540">
    <property type="entry name" value="P-loop containing nucleoside triphosphate hydrolases"/>
    <property type="match status" value="1"/>
</dbReference>
<gene>
    <name evidence="5" type="ORF">BX592_108150</name>
</gene>
<comment type="similarity">
    <text evidence="1">Belongs to the AAA ATPase family.</text>
</comment>
<protein>
    <submittedName>
        <fullName evidence="5">ATPase family protein associated with various cellular activities (AAA)</fullName>
    </submittedName>
</protein>
<evidence type="ECO:0000256" key="3">
    <source>
        <dbReference type="ARBA" id="ARBA00022840"/>
    </source>
</evidence>
<dbReference type="OrthoDB" id="9802352at2"/>
<dbReference type="Pfam" id="PF22977">
    <property type="entry name" value="WHD"/>
    <property type="match status" value="1"/>
</dbReference>
<name>A0A4R8LT96_9BURK</name>
<keyword evidence="2" id="KW-0547">Nucleotide-binding</keyword>